<dbReference type="AlphaFoldDB" id="A0A7J0F9A4"/>
<comment type="caution">
    <text evidence="2">The sequence shown here is derived from an EMBL/GenBank/DDBJ whole genome shotgun (WGS) entry which is preliminary data.</text>
</comment>
<protein>
    <submittedName>
        <fullName evidence="2">Uncharacterized protein</fullName>
    </submittedName>
</protein>
<name>A0A7J0F9A4_9ERIC</name>
<reference evidence="2 3" key="1">
    <citation type="submission" date="2019-07" db="EMBL/GenBank/DDBJ databases">
        <title>De Novo Assembly of kiwifruit Actinidia rufa.</title>
        <authorList>
            <person name="Sugita-Konishi S."/>
            <person name="Sato K."/>
            <person name="Mori E."/>
            <person name="Abe Y."/>
            <person name="Kisaki G."/>
            <person name="Hamano K."/>
            <person name="Suezawa K."/>
            <person name="Otani M."/>
            <person name="Fukuda T."/>
            <person name="Manabe T."/>
            <person name="Gomi K."/>
            <person name="Tabuchi M."/>
            <person name="Akimitsu K."/>
            <person name="Kataoka I."/>
        </authorList>
    </citation>
    <scope>NUCLEOTIDE SEQUENCE [LARGE SCALE GENOMIC DNA]</scope>
    <source>
        <strain evidence="3">cv. Fuchu</strain>
    </source>
</reference>
<evidence type="ECO:0000313" key="3">
    <source>
        <dbReference type="Proteomes" id="UP000585474"/>
    </source>
</evidence>
<feature type="region of interest" description="Disordered" evidence="1">
    <location>
        <begin position="1"/>
        <end position="34"/>
    </location>
</feature>
<gene>
    <name evidence="2" type="ORF">Acr_10g0006160</name>
</gene>
<sequence length="62" mass="6661">MLTCITCSKQRTEDEDGGETGARGTPRTKESVKGLTAQVVKLSTWGTGQQDPDLVDPDMAHI</sequence>
<accession>A0A7J0F9A4</accession>
<evidence type="ECO:0000256" key="1">
    <source>
        <dbReference type="SAM" id="MobiDB-lite"/>
    </source>
</evidence>
<dbReference type="Proteomes" id="UP000585474">
    <property type="component" value="Unassembled WGS sequence"/>
</dbReference>
<proteinExistence type="predicted"/>
<organism evidence="2 3">
    <name type="scientific">Actinidia rufa</name>
    <dbReference type="NCBI Taxonomy" id="165716"/>
    <lineage>
        <taxon>Eukaryota</taxon>
        <taxon>Viridiplantae</taxon>
        <taxon>Streptophyta</taxon>
        <taxon>Embryophyta</taxon>
        <taxon>Tracheophyta</taxon>
        <taxon>Spermatophyta</taxon>
        <taxon>Magnoliopsida</taxon>
        <taxon>eudicotyledons</taxon>
        <taxon>Gunneridae</taxon>
        <taxon>Pentapetalae</taxon>
        <taxon>asterids</taxon>
        <taxon>Ericales</taxon>
        <taxon>Actinidiaceae</taxon>
        <taxon>Actinidia</taxon>
    </lineage>
</organism>
<evidence type="ECO:0000313" key="2">
    <source>
        <dbReference type="EMBL" id="GFY95231.1"/>
    </source>
</evidence>
<dbReference type="EMBL" id="BJWL01000010">
    <property type="protein sequence ID" value="GFY95231.1"/>
    <property type="molecule type" value="Genomic_DNA"/>
</dbReference>
<keyword evidence="3" id="KW-1185">Reference proteome</keyword>